<dbReference type="RefSeq" id="WP_105982334.1">
    <property type="nucleotide sequence ID" value="NZ_MQUC01000003.1"/>
</dbReference>
<evidence type="ECO:0000259" key="1">
    <source>
        <dbReference type="Pfam" id="PF10728"/>
    </source>
</evidence>
<dbReference type="InterPro" id="IPR037108">
    <property type="entry name" value="TM1727-like_C_sf"/>
</dbReference>
<comment type="caution">
    <text evidence="2">The sequence shown here is derived from an EMBL/GenBank/DDBJ whole genome shotgun (WGS) entry which is preliminary data.</text>
</comment>
<dbReference type="Gene3D" id="3.40.50.720">
    <property type="entry name" value="NAD(P)-binding Rossmann-like Domain"/>
    <property type="match status" value="1"/>
</dbReference>
<dbReference type="SUPFAM" id="SSF48179">
    <property type="entry name" value="6-phosphogluconate dehydrogenase C-terminal domain-like"/>
    <property type="match status" value="1"/>
</dbReference>
<dbReference type="Pfam" id="PF10728">
    <property type="entry name" value="DUF2520"/>
    <property type="match status" value="1"/>
</dbReference>
<dbReference type="Gene3D" id="1.10.1040.20">
    <property type="entry name" value="ProC-like, C-terminal domain"/>
    <property type="match status" value="1"/>
</dbReference>
<evidence type="ECO:0000313" key="2">
    <source>
        <dbReference type="EMBL" id="PRP66509.1"/>
    </source>
</evidence>
<dbReference type="InterPro" id="IPR018931">
    <property type="entry name" value="DUF2520"/>
</dbReference>
<proteinExistence type="predicted"/>
<reference evidence="2 3" key="1">
    <citation type="submission" date="2016-11" db="EMBL/GenBank/DDBJ databases">
        <title>Trade-off between light-utilization and light-protection in marine flavobacteria.</title>
        <authorList>
            <person name="Kumagai Y."/>
        </authorList>
    </citation>
    <scope>NUCLEOTIDE SEQUENCE [LARGE SCALE GENOMIC DNA]</scope>
    <source>
        <strain evidence="2 3">JCM 17109</strain>
    </source>
</reference>
<dbReference type="SUPFAM" id="SSF51735">
    <property type="entry name" value="NAD(P)-binding Rossmann-fold domains"/>
    <property type="match status" value="1"/>
</dbReference>
<dbReference type="InterPro" id="IPR036291">
    <property type="entry name" value="NAD(P)-bd_dom_sf"/>
</dbReference>
<dbReference type="InterPro" id="IPR008927">
    <property type="entry name" value="6-PGluconate_DH-like_C_sf"/>
</dbReference>
<name>A0A2S9WSS6_9FLAO</name>
<organism evidence="2 3">
    <name type="scientific">Nonlabens agnitus</name>
    <dbReference type="NCBI Taxonomy" id="870484"/>
    <lineage>
        <taxon>Bacteria</taxon>
        <taxon>Pseudomonadati</taxon>
        <taxon>Bacteroidota</taxon>
        <taxon>Flavobacteriia</taxon>
        <taxon>Flavobacteriales</taxon>
        <taxon>Flavobacteriaceae</taxon>
        <taxon>Nonlabens</taxon>
    </lineage>
</organism>
<dbReference type="PANTHER" id="PTHR40459">
    <property type="entry name" value="CONSERVED HYPOTHETICAL ALANINE AND LEUCINE RICH PROTEIN"/>
    <property type="match status" value="1"/>
</dbReference>
<dbReference type="OrthoDB" id="9810755at2"/>
<sequence length="250" mass="27873">MITVFVIGTGNLGTQLCSTLETAVDSQVKLVGYTNQSGSKLSEINAPLFKENWPPCDLYIIAVPDDAIQEVSQVIPQDQAVAHTSGSVPMNALARQEQHGVLYIPQTFTKYRRAALEEVTVCLESNSADIDEKLRLVAGTLSRKRTHINSTQRQQLHLAAVYMNNFVNHCYLKSAEILKNADLDQDLLNELMAETLTNAQSTTAHEAQTGPARRGDQKTIERHLKQLKQEDKAMYLAISESIKRTYEDEL</sequence>
<dbReference type="PANTHER" id="PTHR40459:SF1">
    <property type="entry name" value="CONSERVED HYPOTHETICAL ALANINE AND LEUCINE RICH PROTEIN"/>
    <property type="match status" value="1"/>
</dbReference>
<protein>
    <recommendedName>
        <fullName evidence="1">DUF2520 domain-containing protein</fullName>
    </recommendedName>
</protein>
<dbReference type="Proteomes" id="UP000239532">
    <property type="component" value="Unassembled WGS sequence"/>
</dbReference>
<keyword evidence="3" id="KW-1185">Reference proteome</keyword>
<dbReference type="AlphaFoldDB" id="A0A2S9WSS6"/>
<dbReference type="EMBL" id="MQUC01000003">
    <property type="protein sequence ID" value="PRP66509.1"/>
    <property type="molecule type" value="Genomic_DNA"/>
</dbReference>
<evidence type="ECO:0000313" key="3">
    <source>
        <dbReference type="Proteomes" id="UP000239532"/>
    </source>
</evidence>
<accession>A0A2S9WSS6</accession>
<feature type="domain" description="DUF2520" evidence="1">
    <location>
        <begin position="120"/>
        <end position="241"/>
    </location>
</feature>
<gene>
    <name evidence="2" type="ORF">BST86_05065</name>
</gene>